<name>A0A3Q0JAC0_DIACI</name>
<evidence type="ECO:0000256" key="1">
    <source>
        <dbReference type="SAM" id="MobiDB-lite"/>
    </source>
</evidence>
<accession>A0A3Q0JAC0</accession>
<evidence type="ECO:0000313" key="3">
    <source>
        <dbReference type="RefSeq" id="XP_026685371.1"/>
    </source>
</evidence>
<evidence type="ECO:0000313" key="2">
    <source>
        <dbReference type="Proteomes" id="UP000079169"/>
    </source>
</evidence>
<dbReference type="KEGG" id="dci:113470840"/>
<feature type="compositionally biased region" description="Acidic residues" evidence="1">
    <location>
        <begin position="40"/>
        <end position="56"/>
    </location>
</feature>
<dbReference type="RefSeq" id="XP_026685372.1">
    <property type="nucleotide sequence ID" value="XM_026829571.1"/>
</dbReference>
<gene>
    <name evidence="3 4" type="primary">LOC113470840</name>
</gene>
<dbReference type="Proteomes" id="UP000079169">
    <property type="component" value="Unplaced"/>
</dbReference>
<dbReference type="GeneID" id="113470840"/>
<dbReference type="AlphaFoldDB" id="A0A3Q0JAC0"/>
<evidence type="ECO:0000313" key="4">
    <source>
        <dbReference type="RefSeq" id="XP_026685372.1"/>
    </source>
</evidence>
<dbReference type="RefSeq" id="XP_026685371.1">
    <property type="nucleotide sequence ID" value="XM_026829570.1"/>
</dbReference>
<reference evidence="3 4" key="1">
    <citation type="submission" date="2025-04" db="UniProtKB">
        <authorList>
            <consortium name="RefSeq"/>
        </authorList>
    </citation>
    <scope>IDENTIFICATION</scope>
</reference>
<feature type="region of interest" description="Disordered" evidence="1">
    <location>
        <begin position="1"/>
        <end position="56"/>
    </location>
</feature>
<keyword evidence="2" id="KW-1185">Reference proteome</keyword>
<proteinExistence type="predicted"/>
<sequence length="131" mass="15038">MDTAKKTAKTKNTAKLKEKTNENECKQDKKKLKKRKLFEESSEEDVDDPDLQLSDEDPFNIPLSPLALAEPEEVEYFKPTIHNVKAGTYILISVLGGYRKTVNYKYVCSVLSVVEDLHEHYFNVILDTLQT</sequence>
<dbReference type="PaxDb" id="121845-A0A3Q0JAC0"/>
<organism evidence="2 3">
    <name type="scientific">Diaphorina citri</name>
    <name type="common">Asian citrus psyllid</name>
    <dbReference type="NCBI Taxonomy" id="121845"/>
    <lineage>
        <taxon>Eukaryota</taxon>
        <taxon>Metazoa</taxon>
        <taxon>Ecdysozoa</taxon>
        <taxon>Arthropoda</taxon>
        <taxon>Hexapoda</taxon>
        <taxon>Insecta</taxon>
        <taxon>Pterygota</taxon>
        <taxon>Neoptera</taxon>
        <taxon>Paraneoptera</taxon>
        <taxon>Hemiptera</taxon>
        <taxon>Sternorrhyncha</taxon>
        <taxon>Psylloidea</taxon>
        <taxon>Psyllidae</taxon>
        <taxon>Diaphorininae</taxon>
        <taxon>Diaphorina</taxon>
    </lineage>
</organism>
<feature type="compositionally biased region" description="Basic and acidic residues" evidence="1">
    <location>
        <begin position="15"/>
        <end position="27"/>
    </location>
</feature>
<feature type="compositionally biased region" description="Basic residues" evidence="1">
    <location>
        <begin position="1"/>
        <end position="14"/>
    </location>
</feature>
<protein>
    <submittedName>
        <fullName evidence="3">Uncharacterized protein LOC113470840 isoform X1</fullName>
    </submittedName>
    <submittedName>
        <fullName evidence="4">Uncharacterized protein LOC113470840 isoform X2</fullName>
    </submittedName>
</protein>